<dbReference type="GO" id="GO:0005524">
    <property type="term" value="F:ATP binding"/>
    <property type="evidence" value="ECO:0007669"/>
    <property type="project" value="UniProtKB-KW"/>
</dbReference>
<sequence length="251" mass="27677">MEIKVLVLCGDGLNCENETAYAFTKYGAQSDIVHINDLLLRPSSLLEYDIFVIPGGFSFGDEISAARILSLKLLKGLRRELEKFIELSKPILGICNGAQALMEMGLLPFGDFSKRGVITDNIPRGFMDKWVSLELKQSICKWISDDDIGVTSMPIRHGQGRFVFDESVELDSLIEGKQIVYSYCENPNSSTLDIAALCDPKGLILGLMPHPEASIDTDLLPIGILNHSSSNIFKTIISYMENIKNGVSNGK</sequence>
<reference evidence="9" key="1">
    <citation type="journal article" date="2013" name="ISME J.">
        <title>A small predatory core genome in the divergent marine Bacteriovorax marinus SJ and the terrestrial Bdellovibrio bacteriovorus.</title>
        <authorList>
            <person name="Crossman L.C."/>
            <person name="Chen H."/>
            <person name="Cerdeno-Tarraga A.M."/>
            <person name="Brooks K."/>
            <person name="Quail M.A."/>
            <person name="Pineiro S.A."/>
            <person name="Hobley L."/>
            <person name="Sockett R.E."/>
            <person name="Bentley S.D."/>
            <person name="Parkhill J."/>
            <person name="Williams H.N."/>
            <person name="Stine O.C."/>
        </authorList>
    </citation>
    <scope>NUCLEOTIDE SEQUENCE [LARGE SCALE GENOMIC DNA]</scope>
    <source>
        <strain evidence="9">ATCC BAA-682 / DSM 15412 / SJ</strain>
    </source>
</reference>
<dbReference type="AlphaFoldDB" id="E1X0W4"/>
<keyword evidence="1" id="KW-0963">Cytoplasm</keyword>
<dbReference type="EMBL" id="FQ312005">
    <property type="protein sequence ID" value="CBW26453.1"/>
    <property type="molecule type" value="Genomic_DNA"/>
</dbReference>
<evidence type="ECO:0000256" key="1">
    <source>
        <dbReference type="ARBA" id="ARBA00022490"/>
    </source>
</evidence>
<dbReference type="InterPro" id="IPR010075">
    <property type="entry name" value="PRibForGlyAmidine_synth_PurQ"/>
</dbReference>
<dbReference type="HOGENOM" id="CLU_001031_3_0_7"/>
<keyword evidence="5" id="KW-0378">Hydrolase</keyword>
<evidence type="ECO:0000256" key="7">
    <source>
        <dbReference type="ARBA" id="ARBA00022962"/>
    </source>
</evidence>
<keyword evidence="9" id="KW-1185">Reference proteome</keyword>
<dbReference type="eggNOG" id="COG0047">
    <property type="taxonomic scope" value="Bacteria"/>
</dbReference>
<dbReference type="Gene3D" id="3.40.50.880">
    <property type="match status" value="1"/>
</dbReference>
<keyword evidence="4" id="KW-0658">Purine biosynthesis</keyword>
<dbReference type="OrthoDB" id="9804441at2"/>
<evidence type="ECO:0000256" key="5">
    <source>
        <dbReference type="ARBA" id="ARBA00022801"/>
    </source>
</evidence>
<evidence type="ECO:0000256" key="2">
    <source>
        <dbReference type="ARBA" id="ARBA00022598"/>
    </source>
</evidence>
<evidence type="ECO:0000256" key="3">
    <source>
        <dbReference type="ARBA" id="ARBA00022741"/>
    </source>
</evidence>
<accession>E1X0W4</accession>
<evidence type="ECO:0000256" key="4">
    <source>
        <dbReference type="ARBA" id="ARBA00022755"/>
    </source>
</evidence>
<proteinExistence type="predicted"/>
<dbReference type="GO" id="GO:0006189">
    <property type="term" value="P:'de novo' IMP biosynthetic process"/>
    <property type="evidence" value="ECO:0007669"/>
    <property type="project" value="InterPro"/>
</dbReference>
<dbReference type="GO" id="GO:0016787">
    <property type="term" value="F:hydrolase activity"/>
    <property type="evidence" value="ECO:0007669"/>
    <property type="project" value="UniProtKB-KW"/>
</dbReference>
<organism evidence="8 9">
    <name type="scientific">Halobacteriovorax marinus (strain ATCC BAA-682 / DSM 15412 / SJ)</name>
    <name type="common">Bacteriovorax marinus</name>
    <dbReference type="NCBI Taxonomy" id="862908"/>
    <lineage>
        <taxon>Bacteria</taxon>
        <taxon>Pseudomonadati</taxon>
        <taxon>Bdellovibrionota</taxon>
        <taxon>Bacteriovoracia</taxon>
        <taxon>Bacteriovoracales</taxon>
        <taxon>Halobacteriovoraceae</taxon>
        <taxon>Halobacteriovorax</taxon>
    </lineage>
</organism>
<evidence type="ECO:0000256" key="6">
    <source>
        <dbReference type="ARBA" id="ARBA00022840"/>
    </source>
</evidence>
<dbReference type="Pfam" id="PF13507">
    <property type="entry name" value="GATase_5"/>
    <property type="match status" value="1"/>
</dbReference>
<dbReference type="PATRIC" id="fig|862908.3.peg.1530"/>
<keyword evidence="6" id="KW-0067">ATP-binding</keyword>
<dbReference type="RefSeq" id="WP_014244235.1">
    <property type="nucleotide sequence ID" value="NC_016620.1"/>
</dbReference>
<keyword evidence="2" id="KW-0436">Ligase</keyword>
<dbReference type="Proteomes" id="UP000008963">
    <property type="component" value="Chromosome"/>
</dbReference>
<dbReference type="PANTHER" id="PTHR47552:SF1">
    <property type="entry name" value="PHOSPHORIBOSYLFORMYLGLYCINAMIDINE SYNTHASE SUBUNIT PURQ"/>
    <property type="match status" value="1"/>
</dbReference>
<dbReference type="PROSITE" id="PS51273">
    <property type="entry name" value="GATASE_TYPE_1"/>
    <property type="match status" value="1"/>
</dbReference>
<name>E1X0W4_HALMS</name>
<dbReference type="STRING" id="862908.BMS_1607"/>
<dbReference type="SMART" id="SM01211">
    <property type="entry name" value="GATase_5"/>
    <property type="match status" value="1"/>
</dbReference>
<dbReference type="SUPFAM" id="SSF52317">
    <property type="entry name" value="Class I glutamine amidotransferase-like"/>
    <property type="match status" value="1"/>
</dbReference>
<evidence type="ECO:0000313" key="9">
    <source>
        <dbReference type="Proteomes" id="UP000008963"/>
    </source>
</evidence>
<protein>
    <submittedName>
        <fullName evidence="8">Phosphoribosylformylglycinamidine synthase 1</fullName>
    </submittedName>
</protein>
<gene>
    <name evidence="8" type="primary">purQ</name>
    <name evidence="8" type="ordered locus">BMS_1607</name>
</gene>
<keyword evidence="7" id="KW-0315">Glutamine amidotransferase</keyword>
<keyword evidence="3" id="KW-0547">Nucleotide-binding</keyword>
<dbReference type="GO" id="GO:0004642">
    <property type="term" value="F:phosphoribosylformylglycinamidine synthase activity"/>
    <property type="evidence" value="ECO:0007669"/>
    <property type="project" value="InterPro"/>
</dbReference>
<dbReference type="KEGG" id="bmx:BMS_1607"/>
<evidence type="ECO:0000313" key="8">
    <source>
        <dbReference type="EMBL" id="CBW26453.1"/>
    </source>
</evidence>
<dbReference type="PANTHER" id="PTHR47552">
    <property type="entry name" value="PHOSPHORIBOSYLFORMYLGLYCINAMIDINE SYNTHASE SUBUNIT PURQ"/>
    <property type="match status" value="1"/>
</dbReference>
<dbReference type="PIRSF" id="PIRSF001586">
    <property type="entry name" value="FGAM_synth_I"/>
    <property type="match status" value="1"/>
</dbReference>
<dbReference type="InterPro" id="IPR029062">
    <property type="entry name" value="Class_I_gatase-like"/>
</dbReference>